<sequence length="329" mass="36740">MERAPILLLQASLNGIELEIRQGSVLNLRTDAIVNAANEKLENVGGLAGQISNLAGPQLENECREYIRRNGLLQPGKIVNTSAGNLPFSFILHTVGPSTGKSSFNDCDQLVSAIFGAIEAANVLQLTSIGIPGISCGIFGFPIIDAARCHIDSFIIYAGNFILKNPNTTLKKIVFSLYTENEALTFLEAALEKNRPFDDIVYHGTLREQGSGSKFGYCHVCNDLVENPDLYMNICQMAKCCRDVCNFCIFQQCLYNCPIHHTRFADDVINGINLYILCKECKSYKLVQEKVCECRQVCRECILKINQGREYLRCICRQNIPYERYNGLI</sequence>
<gene>
    <name evidence="2" type="ORF">BSTOLATCC_MIC2536</name>
</gene>
<comment type="caution">
    <text evidence="2">The sequence shown here is derived from an EMBL/GenBank/DDBJ whole genome shotgun (WGS) entry which is preliminary data.</text>
</comment>
<dbReference type="Gene3D" id="3.40.220.10">
    <property type="entry name" value="Leucine Aminopeptidase, subunit E, domain 1"/>
    <property type="match status" value="1"/>
</dbReference>
<dbReference type="SUPFAM" id="SSF52949">
    <property type="entry name" value="Macro domain-like"/>
    <property type="match status" value="1"/>
</dbReference>
<dbReference type="AlphaFoldDB" id="A0AAU9IBZ5"/>
<dbReference type="EMBL" id="CAJZBQ010000003">
    <property type="protein sequence ID" value="CAG9310822.1"/>
    <property type="molecule type" value="Genomic_DNA"/>
</dbReference>
<feature type="domain" description="Macro" evidence="1">
    <location>
        <begin position="5"/>
        <end position="194"/>
    </location>
</feature>
<dbReference type="PROSITE" id="PS51154">
    <property type="entry name" value="MACRO"/>
    <property type="match status" value="1"/>
</dbReference>
<organism evidence="2 3">
    <name type="scientific">Blepharisma stoltei</name>
    <dbReference type="NCBI Taxonomy" id="1481888"/>
    <lineage>
        <taxon>Eukaryota</taxon>
        <taxon>Sar</taxon>
        <taxon>Alveolata</taxon>
        <taxon>Ciliophora</taxon>
        <taxon>Postciliodesmatophora</taxon>
        <taxon>Heterotrichea</taxon>
        <taxon>Heterotrichida</taxon>
        <taxon>Blepharismidae</taxon>
        <taxon>Blepharisma</taxon>
    </lineage>
</organism>
<dbReference type="InterPro" id="IPR002589">
    <property type="entry name" value="Macro_dom"/>
</dbReference>
<dbReference type="PANTHER" id="PTHR11106:SF111">
    <property type="entry name" value="MACRO DOMAIN-CONTAINING PROTEIN"/>
    <property type="match status" value="1"/>
</dbReference>
<dbReference type="InterPro" id="IPR043472">
    <property type="entry name" value="Macro_dom-like"/>
</dbReference>
<dbReference type="SMART" id="SM00506">
    <property type="entry name" value="A1pp"/>
    <property type="match status" value="1"/>
</dbReference>
<dbReference type="PANTHER" id="PTHR11106">
    <property type="entry name" value="GANGLIOSIDE INDUCED DIFFERENTIATION ASSOCIATED PROTEIN 2-RELATED"/>
    <property type="match status" value="1"/>
</dbReference>
<dbReference type="Pfam" id="PF01661">
    <property type="entry name" value="Macro"/>
    <property type="match status" value="1"/>
</dbReference>
<protein>
    <recommendedName>
        <fullName evidence="1">Macro domain-containing protein</fullName>
    </recommendedName>
</protein>
<accession>A0AAU9IBZ5</accession>
<reference evidence="2" key="1">
    <citation type="submission" date="2021-09" db="EMBL/GenBank/DDBJ databases">
        <authorList>
            <consortium name="AG Swart"/>
            <person name="Singh M."/>
            <person name="Singh A."/>
            <person name="Seah K."/>
            <person name="Emmerich C."/>
        </authorList>
    </citation>
    <scope>NUCLEOTIDE SEQUENCE</scope>
    <source>
        <strain evidence="2">ATCC30299</strain>
    </source>
</reference>
<dbReference type="Proteomes" id="UP001162131">
    <property type="component" value="Unassembled WGS sequence"/>
</dbReference>
<proteinExistence type="predicted"/>
<evidence type="ECO:0000259" key="1">
    <source>
        <dbReference type="PROSITE" id="PS51154"/>
    </source>
</evidence>
<name>A0AAU9IBZ5_9CILI</name>
<evidence type="ECO:0000313" key="2">
    <source>
        <dbReference type="EMBL" id="CAG9310822.1"/>
    </source>
</evidence>
<keyword evidence="3" id="KW-1185">Reference proteome</keyword>
<evidence type="ECO:0000313" key="3">
    <source>
        <dbReference type="Proteomes" id="UP001162131"/>
    </source>
</evidence>